<evidence type="ECO:0000256" key="7">
    <source>
        <dbReference type="ARBA" id="ARBA00023065"/>
    </source>
</evidence>
<protein>
    <submittedName>
        <fullName evidence="12">Na+/H+ antiporter</fullName>
    </submittedName>
</protein>
<evidence type="ECO:0000259" key="11">
    <source>
        <dbReference type="Pfam" id="PF00999"/>
    </source>
</evidence>
<feature type="transmembrane region" description="Helical" evidence="10">
    <location>
        <begin position="183"/>
        <end position="204"/>
    </location>
</feature>
<evidence type="ECO:0000256" key="8">
    <source>
        <dbReference type="ARBA" id="ARBA00023136"/>
    </source>
</evidence>
<evidence type="ECO:0000256" key="10">
    <source>
        <dbReference type="RuleBase" id="RU366002"/>
    </source>
</evidence>
<feature type="transmembrane region" description="Helical" evidence="10">
    <location>
        <begin position="113"/>
        <end position="135"/>
    </location>
</feature>
<dbReference type="InterPro" id="IPR006153">
    <property type="entry name" value="Cation/H_exchanger_TM"/>
</dbReference>
<evidence type="ECO:0000313" key="13">
    <source>
        <dbReference type="Proteomes" id="UP000295418"/>
    </source>
</evidence>
<evidence type="ECO:0000256" key="1">
    <source>
        <dbReference type="ARBA" id="ARBA00004651"/>
    </source>
</evidence>
<keyword evidence="7 10" id="KW-0406">Ion transport</keyword>
<feature type="transmembrane region" description="Helical" evidence="10">
    <location>
        <begin position="239"/>
        <end position="255"/>
    </location>
</feature>
<feature type="transmembrane region" description="Helical" evidence="10">
    <location>
        <begin position="156"/>
        <end position="177"/>
    </location>
</feature>
<dbReference type="RefSeq" id="WP_132420373.1">
    <property type="nucleotide sequence ID" value="NZ_SKFG01000043.1"/>
</dbReference>
<keyword evidence="5 10" id="KW-1133">Transmembrane helix</keyword>
<dbReference type="InterPro" id="IPR018422">
    <property type="entry name" value="Cation/H_exchanger_CPA1"/>
</dbReference>
<feature type="transmembrane region" description="Helical" evidence="10">
    <location>
        <begin position="276"/>
        <end position="294"/>
    </location>
</feature>
<evidence type="ECO:0000256" key="9">
    <source>
        <dbReference type="ARBA" id="ARBA00023201"/>
    </source>
</evidence>
<keyword evidence="13" id="KW-1185">Reference proteome</keyword>
<dbReference type="EMBL" id="SKFG01000043">
    <property type="protein sequence ID" value="TCZ70937.1"/>
    <property type="molecule type" value="Genomic_DNA"/>
</dbReference>
<dbReference type="GO" id="GO:0015385">
    <property type="term" value="F:sodium:proton antiporter activity"/>
    <property type="evidence" value="ECO:0007669"/>
    <property type="project" value="InterPro"/>
</dbReference>
<dbReference type="OrthoDB" id="9809206at2"/>
<comment type="subcellular location">
    <subcellularLocation>
        <location evidence="1 10">Cell membrane</location>
        <topology evidence="1 10">Multi-pass membrane protein</topology>
    </subcellularLocation>
</comment>
<feature type="transmembrane region" description="Helical" evidence="10">
    <location>
        <begin position="55"/>
        <end position="72"/>
    </location>
</feature>
<reference evidence="12 13" key="1">
    <citation type="submission" date="2019-03" db="EMBL/GenBank/DDBJ databases">
        <authorList>
            <person name="Kim M.K.M."/>
        </authorList>
    </citation>
    <scope>NUCLEOTIDE SEQUENCE [LARGE SCALE GENOMIC DNA]</scope>
    <source>
        <strain evidence="12 13">18JY21-1</strain>
    </source>
</reference>
<dbReference type="PANTHER" id="PTHR10110">
    <property type="entry name" value="SODIUM/HYDROGEN EXCHANGER"/>
    <property type="match status" value="1"/>
</dbReference>
<proteinExistence type="inferred from homology"/>
<keyword evidence="3 10" id="KW-1003">Cell membrane</keyword>
<dbReference type="Pfam" id="PF00999">
    <property type="entry name" value="Na_H_Exchanger"/>
    <property type="match status" value="1"/>
</dbReference>
<keyword evidence="6 10" id="KW-0915">Sodium</keyword>
<dbReference type="Proteomes" id="UP000295418">
    <property type="component" value="Unassembled WGS sequence"/>
</dbReference>
<keyword evidence="2 10" id="KW-0813">Transport</keyword>
<feature type="transmembrane region" description="Helical" evidence="10">
    <location>
        <begin position="352"/>
        <end position="375"/>
    </location>
</feature>
<evidence type="ECO:0000313" key="12">
    <source>
        <dbReference type="EMBL" id="TCZ70937.1"/>
    </source>
</evidence>
<dbReference type="GO" id="GO:0051453">
    <property type="term" value="P:regulation of intracellular pH"/>
    <property type="evidence" value="ECO:0007669"/>
    <property type="project" value="TreeGrafter"/>
</dbReference>
<feature type="transmembrane region" description="Helical" evidence="10">
    <location>
        <begin position="314"/>
        <end position="340"/>
    </location>
</feature>
<keyword evidence="4 10" id="KW-0812">Transmembrane</keyword>
<sequence length="678" mass="75824">METFSIVLLLLALIGVSSILKHVIPFIPVPLVQIALGIVIAVLPLEIHVPMETELFLVLFIAPLLFNDGRHVPRSALWKLRVPILLLALGLVFITVYVIGYLIHWLIPTIPLPAAFALAAILSPTDVVAVSAMSGRVKMPKDVMHLLEGEGLMNDASGLVAFKFAVAAMVTGVFSLAEASMSFLLISIGGFLGGMVLAFIIIRFRVFIRRYGMEDVTIHMLIQIMTPFVIYLAAEHFHLSGILAVVAAGIVHAIEKDREKSPSIELQVVSKSTWTVILYILNGLVFVLLGLQIPSVLNEILKNPQFSNVVVIKYILIITAALLLLRFVWVFGSWWGGWIMKHRRVPKPDLRAIGITTISGVRGAVTLAGSFSIPLVLNDGSPFPERALIIFIAAGVILLTLIAASIFLPMIAKSESKRAELEKEAMEQHAYMSIKAAAILAIRDAINDQNRSAALDVISDYNREMSKLKYSGNARDDIQVKKATMEVRLKALEAEADYIEGALKENTIDLETAILFQEYIQRMEMAVTNQVKFRLLFLLRLLKNILLRLGGIFTRKRERLDRSKLQHSKLIKIKTSMSEAAICELKKNMTLGNKEITYEVIGEYNEMLTKLKLFNNAEAAKEFARYKRELLVKAFQTERDEVQTLYENGQITSDILRGVRRQINIREAYWMEESALHV</sequence>
<comment type="function">
    <text evidence="10">Na(+)/H(+) antiporter that extrudes sodium in exchange for external protons.</text>
</comment>
<feature type="domain" description="Cation/H+ exchanger transmembrane" evidence="11">
    <location>
        <begin position="9"/>
        <end position="412"/>
    </location>
</feature>
<evidence type="ECO:0000256" key="6">
    <source>
        <dbReference type="ARBA" id="ARBA00023053"/>
    </source>
</evidence>
<keyword evidence="9 10" id="KW-0739">Sodium transport</keyword>
<dbReference type="GO" id="GO:0015386">
    <property type="term" value="F:potassium:proton antiporter activity"/>
    <property type="evidence" value="ECO:0007669"/>
    <property type="project" value="TreeGrafter"/>
</dbReference>
<dbReference type="PANTHER" id="PTHR10110:SF86">
    <property type="entry name" value="SODIUM_HYDROGEN EXCHANGER 7"/>
    <property type="match status" value="1"/>
</dbReference>
<dbReference type="AlphaFoldDB" id="A0A4R4DYL4"/>
<feature type="transmembrane region" description="Helical" evidence="10">
    <location>
        <begin position="84"/>
        <end position="107"/>
    </location>
</feature>
<dbReference type="GO" id="GO:0098719">
    <property type="term" value="P:sodium ion import across plasma membrane"/>
    <property type="evidence" value="ECO:0007669"/>
    <property type="project" value="TreeGrafter"/>
</dbReference>
<feature type="transmembrane region" description="Helical" evidence="10">
    <location>
        <begin position="6"/>
        <end position="24"/>
    </location>
</feature>
<accession>A0A4R4DYL4</accession>
<evidence type="ECO:0000256" key="5">
    <source>
        <dbReference type="ARBA" id="ARBA00022989"/>
    </source>
</evidence>
<keyword evidence="8 10" id="KW-0472">Membrane</keyword>
<dbReference type="InterPro" id="IPR004705">
    <property type="entry name" value="Cation/H_exchanger_CPA1_bac"/>
</dbReference>
<dbReference type="Gene3D" id="6.10.140.1330">
    <property type="match status" value="1"/>
</dbReference>
<dbReference type="GO" id="GO:0005886">
    <property type="term" value="C:plasma membrane"/>
    <property type="evidence" value="ECO:0007669"/>
    <property type="project" value="UniProtKB-SubCell"/>
</dbReference>
<name>A0A4R4DYL4_9BACL</name>
<keyword evidence="10" id="KW-0050">Antiport</keyword>
<evidence type="ECO:0000256" key="3">
    <source>
        <dbReference type="ARBA" id="ARBA00022475"/>
    </source>
</evidence>
<feature type="transmembrane region" description="Helical" evidence="10">
    <location>
        <begin position="216"/>
        <end position="233"/>
    </location>
</feature>
<comment type="caution">
    <text evidence="12">The sequence shown here is derived from an EMBL/GenBank/DDBJ whole genome shotgun (WGS) entry which is preliminary data.</text>
</comment>
<comment type="similarity">
    <text evidence="10">Belongs to the monovalent cation:proton antiporter 1 (CPA1) transporter (TC 2.A.36) family.</text>
</comment>
<dbReference type="NCBIfam" id="TIGR00831">
    <property type="entry name" value="a_cpa1"/>
    <property type="match status" value="1"/>
</dbReference>
<organism evidence="12 13">
    <name type="scientific">Paenibacillus albiflavus</name>
    <dbReference type="NCBI Taxonomy" id="2545760"/>
    <lineage>
        <taxon>Bacteria</taxon>
        <taxon>Bacillati</taxon>
        <taxon>Bacillota</taxon>
        <taxon>Bacilli</taxon>
        <taxon>Bacillales</taxon>
        <taxon>Paenibacillaceae</taxon>
        <taxon>Paenibacillus</taxon>
    </lineage>
</organism>
<gene>
    <name evidence="12" type="ORF">E0485_22885</name>
</gene>
<evidence type="ECO:0000256" key="4">
    <source>
        <dbReference type="ARBA" id="ARBA00022692"/>
    </source>
</evidence>
<feature type="transmembrane region" description="Helical" evidence="10">
    <location>
        <begin position="387"/>
        <end position="408"/>
    </location>
</feature>
<evidence type="ECO:0000256" key="2">
    <source>
        <dbReference type="ARBA" id="ARBA00022448"/>
    </source>
</evidence>